<organism evidence="2 3">
    <name type="scientific">Marinicrinis sediminis</name>
    <dbReference type="NCBI Taxonomy" id="1652465"/>
    <lineage>
        <taxon>Bacteria</taxon>
        <taxon>Bacillati</taxon>
        <taxon>Bacillota</taxon>
        <taxon>Bacilli</taxon>
        <taxon>Bacillales</taxon>
        <taxon>Paenibacillaceae</taxon>
    </lineage>
</organism>
<feature type="compositionally biased region" description="Basic and acidic residues" evidence="1">
    <location>
        <begin position="1"/>
        <end position="11"/>
    </location>
</feature>
<reference evidence="3" key="1">
    <citation type="journal article" date="2019" name="Int. J. Syst. Evol. Microbiol.">
        <title>The Global Catalogue of Microorganisms (GCM) 10K type strain sequencing project: providing services to taxonomists for standard genome sequencing and annotation.</title>
        <authorList>
            <consortium name="The Broad Institute Genomics Platform"/>
            <consortium name="The Broad Institute Genome Sequencing Center for Infectious Disease"/>
            <person name="Wu L."/>
            <person name="Ma J."/>
        </authorList>
    </citation>
    <scope>NUCLEOTIDE SEQUENCE [LARGE SCALE GENOMIC DNA]</scope>
    <source>
        <strain evidence="3">KCTC 33676</strain>
    </source>
</reference>
<sequence>MSDGWRGKDWTGEDQASPLRLVVDQGSSANQAERDGELSESELNHWIEQLCLSKAEEFHLLGYAHVEGKEVWECVSEKYEKEGYPALHKMVNDIMSLKVTQFMNWMTMSVYRSSGPFKQS</sequence>
<dbReference type="EMBL" id="JBHUMM010000002">
    <property type="protein sequence ID" value="MFD2670450.1"/>
    <property type="molecule type" value="Genomic_DNA"/>
</dbReference>
<evidence type="ECO:0000313" key="2">
    <source>
        <dbReference type="EMBL" id="MFD2670450.1"/>
    </source>
</evidence>
<dbReference type="InterPro" id="IPR025716">
    <property type="entry name" value="Post-transcriptional_regulator"/>
</dbReference>
<proteinExistence type="predicted"/>
<feature type="region of interest" description="Disordered" evidence="1">
    <location>
        <begin position="1"/>
        <end position="40"/>
    </location>
</feature>
<evidence type="ECO:0000256" key="1">
    <source>
        <dbReference type="SAM" id="MobiDB-lite"/>
    </source>
</evidence>
<comment type="caution">
    <text evidence="2">The sequence shown here is derived from an EMBL/GenBank/DDBJ whole genome shotgun (WGS) entry which is preliminary data.</text>
</comment>
<dbReference type="Pfam" id="PF13797">
    <property type="entry name" value="Post_transc_reg"/>
    <property type="match status" value="1"/>
</dbReference>
<keyword evidence="3" id="KW-1185">Reference proteome</keyword>
<dbReference type="Proteomes" id="UP001597497">
    <property type="component" value="Unassembled WGS sequence"/>
</dbReference>
<gene>
    <name evidence="2" type="ORF">ACFSUC_02365</name>
</gene>
<name>A0ABW5R5Y2_9BACL</name>
<evidence type="ECO:0000313" key="3">
    <source>
        <dbReference type="Proteomes" id="UP001597497"/>
    </source>
</evidence>
<dbReference type="RefSeq" id="WP_379927833.1">
    <property type="nucleotide sequence ID" value="NZ_JBHUMM010000002.1"/>
</dbReference>
<accession>A0ABW5R5Y2</accession>
<protein>
    <submittedName>
        <fullName evidence="2">Post-transcriptional regulator</fullName>
    </submittedName>
</protein>